<gene>
    <name evidence="2" type="ORF">GCM10007392_30640</name>
</gene>
<evidence type="ECO:0000259" key="1">
    <source>
        <dbReference type="Pfam" id="PF13088"/>
    </source>
</evidence>
<reference evidence="2" key="2">
    <citation type="submission" date="2020-09" db="EMBL/GenBank/DDBJ databases">
        <authorList>
            <person name="Sun Q."/>
            <person name="Kim S."/>
        </authorList>
    </citation>
    <scope>NUCLEOTIDE SEQUENCE</scope>
    <source>
        <strain evidence="2">KCTC 22169</strain>
    </source>
</reference>
<dbReference type="AlphaFoldDB" id="A0A918KGQ9"/>
<dbReference type="EMBL" id="BMXR01000007">
    <property type="protein sequence ID" value="GGX60492.1"/>
    <property type="molecule type" value="Genomic_DNA"/>
</dbReference>
<reference evidence="2" key="1">
    <citation type="journal article" date="2014" name="Int. J. Syst. Evol. Microbiol.">
        <title>Complete genome sequence of Corynebacterium casei LMG S-19264T (=DSM 44701T), isolated from a smear-ripened cheese.</title>
        <authorList>
            <consortium name="US DOE Joint Genome Institute (JGI-PGF)"/>
            <person name="Walter F."/>
            <person name="Albersmeier A."/>
            <person name="Kalinowski J."/>
            <person name="Ruckert C."/>
        </authorList>
    </citation>
    <scope>NUCLEOTIDE SEQUENCE</scope>
    <source>
        <strain evidence="2">KCTC 22169</strain>
    </source>
</reference>
<dbReference type="SUPFAM" id="SSF50939">
    <property type="entry name" value="Sialidases"/>
    <property type="match status" value="1"/>
</dbReference>
<dbReference type="Proteomes" id="UP000626148">
    <property type="component" value="Unassembled WGS sequence"/>
</dbReference>
<organism evidence="2 3">
    <name type="scientific">Saccharospirillum salsuginis</name>
    <dbReference type="NCBI Taxonomy" id="418750"/>
    <lineage>
        <taxon>Bacteria</taxon>
        <taxon>Pseudomonadati</taxon>
        <taxon>Pseudomonadota</taxon>
        <taxon>Gammaproteobacteria</taxon>
        <taxon>Oceanospirillales</taxon>
        <taxon>Saccharospirillaceae</taxon>
        <taxon>Saccharospirillum</taxon>
    </lineage>
</organism>
<dbReference type="Pfam" id="PF13088">
    <property type="entry name" value="BNR_2"/>
    <property type="match status" value="1"/>
</dbReference>
<name>A0A918KGQ9_9GAMM</name>
<comment type="caution">
    <text evidence="2">The sequence shown here is derived from an EMBL/GenBank/DDBJ whole genome shotgun (WGS) entry which is preliminary data.</text>
</comment>
<accession>A0A918KGQ9</accession>
<dbReference type="PANTHER" id="PTHR43752:SF2">
    <property type="entry name" value="BNR_ASP-BOX REPEAT FAMILY PROTEIN"/>
    <property type="match status" value="1"/>
</dbReference>
<sequence length="366" mass="41123">MPNQLNHPATKLLALLTVASLLWLRNTTTTIEWVAPEPIDYPTTTQPLYENQPLPALTRNVHASQAVPLPDGRIAVFWFGGTKEGHRDVQIYRQILKDGQPQGEPEPILSADQLADRLGIYVKNLGNPVPFYHNGQLHLFVVSVALGGWATAQVSHLVSDDLGDHWHNARQPILSPFFNQSTLVRTTPRVTREGFIVPAYFEQGRINPMWLHFDDHGQFLYSETLPVEGLQPAVAPSSAGEADLLIRPLQTGPVLHIESDGHGEIERPESVNPPQNPKSAVAVLPLNDQEWLMAHNPGKRRDSLVVSHTRDGGESWQPLKIIVREDGERFSYPSLTVDDDGVFHLFYTHKRERIQYVRFNWAGLTE</sequence>
<dbReference type="InterPro" id="IPR011040">
    <property type="entry name" value="Sialidase"/>
</dbReference>
<dbReference type="PANTHER" id="PTHR43752">
    <property type="entry name" value="BNR/ASP-BOX REPEAT FAMILY PROTEIN"/>
    <property type="match status" value="1"/>
</dbReference>
<protein>
    <recommendedName>
        <fullName evidence="1">Sialidase domain-containing protein</fullName>
    </recommendedName>
</protein>
<dbReference type="Gene3D" id="2.120.10.10">
    <property type="match status" value="1"/>
</dbReference>
<dbReference type="InterPro" id="IPR036278">
    <property type="entry name" value="Sialidase_sf"/>
</dbReference>
<evidence type="ECO:0000313" key="2">
    <source>
        <dbReference type="EMBL" id="GGX60492.1"/>
    </source>
</evidence>
<dbReference type="CDD" id="cd15482">
    <property type="entry name" value="Sialidase_non-viral"/>
    <property type="match status" value="1"/>
</dbReference>
<proteinExistence type="predicted"/>
<evidence type="ECO:0000313" key="3">
    <source>
        <dbReference type="Proteomes" id="UP000626148"/>
    </source>
</evidence>
<feature type="domain" description="Sialidase" evidence="1">
    <location>
        <begin position="72"/>
        <end position="345"/>
    </location>
</feature>
<keyword evidence="3" id="KW-1185">Reference proteome</keyword>
<dbReference type="RefSeq" id="WP_189610217.1">
    <property type="nucleotide sequence ID" value="NZ_BMXR01000007.1"/>
</dbReference>